<comment type="similarity">
    <text evidence="1">Belongs to the phospholipase A2 family.</text>
</comment>
<evidence type="ECO:0000313" key="5">
    <source>
        <dbReference type="Proteomes" id="UP000001307"/>
    </source>
</evidence>
<dbReference type="GO" id="GO:0004623">
    <property type="term" value="F:phospholipase A2 activity"/>
    <property type="evidence" value="ECO:0007669"/>
    <property type="project" value="InterPro"/>
</dbReference>
<name>E4X1G1_OIKDI</name>
<dbReference type="AlphaFoldDB" id="E4X1G1"/>
<dbReference type="EMBL" id="FN653021">
    <property type="protein sequence ID" value="CBY23641.1"/>
    <property type="molecule type" value="Genomic_DNA"/>
</dbReference>
<dbReference type="SUPFAM" id="SSF48619">
    <property type="entry name" value="Phospholipase A2, PLA2"/>
    <property type="match status" value="1"/>
</dbReference>
<sequence>MKISAFFIAAVFAKSAEKLASEEEHLKIMMDNLLALSQDGIIEKSYADSALKAMTAEETADGFRLQSGRISFSSLSFAIGEVKRINLEAMISVTIGIENMPKLSSEGKDSFQKYGCYCTPHKDAVQNHLWIGQGAPVDEIDALCKNLWDAYKCLPIDEEDCSSTVPYKWKVQKGNIVKCSDNLDTCARTVCETDKDFATEVSKLVGAWKSKFHIGNGFDRVATCTGESENSFAKKSETAPKILVEVERAFEKEQAVQKCCGTGTHRHFFKSKFHFLLS</sequence>
<dbReference type="Proteomes" id="UP000011014">
    <property type="component" value="Unassembled WGS sequence"/>
</dbReference>
<dbReference type="InParanoid" id="E4X1G1"/>
<feature type="domain" description="Phospholipase A2-like central" evidence="2">
    <location>
        <begin position="83"/>
        <end position="213"/>
    </location>
</feature>
<evidence type="ECO:0000313" key="4">
    <source>
        <dbReference type="EMBL" id="CBY30670.1"/>
    </source>
</evidence>
<keyword evidence="5" id="KW-1185">Reference proteome</keyword>
<dbReference type="Gene3D" id="1.20.90.10">
    <property type="entry name" value="Phospholipase A2 domain"/>
    <property type="match status" value="1"/>
</dbReference>
<dbReference type="Proteomes" id="UP000001307">
    <property type="component" value="Unassembled WGS sequence"/>
</dbReference>
<protein>
    <recommendedName>
        <fullName evidence="2">Phospholipase A2-like central domain-containing protein</fullName>
    </recommendedName>
</protein>
<evidence type="ECO:0000313" key="3">
    <source>
        <dbReference type="EMBL" id="CBY23641.1"/>
    </source>
</evidence>
<evidence type="ECO:0000259" key="2">
    <source>
        <dbReference type="SMART" id="SM00085"/>
    </source>
</evidence>
<organism evidence="3">
    <name type="scientific">Oikopleura dioica</name>
    <name type="common">Tunicate</name>
    <dbReference type="NCBI Taxonomy" id="34765"/>
    <lineage>
        <taxon>Eukaryota</taxon>
        <taxon>Metazoa</taxon>
        <taxon>Chordata</taxon>
        <taxon>Tunicata</taxon>
        <taxon>Appendicularia</taxon>
        <taxon>Copelata</taxon>
        <taxon>Oikopleuridae</taxon>
        <taxon>Oikopleura</taxon>
    </lineage>
</organism>
<dbReference type="GO" id="GO:0050482">
    <property type="term" value="P:arachidonate secretion"/>
    <property type="evidence" value="ECO:0007669"/>
    <property type="project" value="InterPro"/>
</dbReference>
<dbReference type="GO" id="GO:0006644">
    <property type="term" value="P:phospholipid metabolic process"/>
    <property type="evidence" value="ECO:0007669"/>
    <property type="project" value="InterPro"/>
</dbReference>
<dbReference type="SMART" id="SM00085">
    <property type="entry name" value="PA2c"/>
    <property type="match status" value="1"/>
</dbReference>
<reference evidence="3" key="1">
    <citation type="journal article" date="2010" name="Science">
        <title>Plasticity of animal genome architecture unmasked by rapid evolution of a pelagic tunicate.</title>
        <authorList>
            <person name="Denoeud F."/>
            <person name="Henriet S."/>
            <person name="Mungpakdee S."/>
            <person name="Aury J.M."/>
            <person name="Da Silva C."/>
            <person name="Brinkmann H."/>
            <person name="Mikhaleva J."/>
            <person name="Olsen L.C."/>
            <person name="Jubin C."/>
            <person name="Canestro C."/>
            <person name="Bouquet J.M."/>
            <person name="Danks G."/>
            <person name="Poulain J."/>
            <person name="Campsteijn C."/>
            <person name="Adamski M."/>
            <person name="Cross I."/>
            <person name="Yadetie F."/>
            <person name="Muffato M."/>
            <person name="Louis A."/>
            <person name="Butcher S."/>
            <person name="Tsagkogeorga G."/>
            <person name="Konrad A."/>
            <person name="Singh S."/>
            <person name="Jensen M.F."/>
            <person name="Cong E.H."/>
            <person name="Eikeseth-Otteraa H."/>
            <person name="Noel B."/>
            <person name="Anthouard V."/>
            <person name="Porcel B.M."/>
            <person name="Kachouri-Lafond R."/>
            <person name="Nishino A."/>
            <person name="Ugolini M."/>
            <person name="Chourrout P."/>
            <person name="Nishida H."/>
            <person name="Aasland R."/>
            <person name="Huzurbazar S."/>
            <person name="Westhof E."/>
            <person name="Delsuc F."/>
            <person name="Lehrach H."/>
            <person name="Reinhardt R."/>
            <person name="Weissenbach J."/>
            <person name="Roy S.W."/>
            <person name="Artiguenave F."/>
            <person name="Postlethwait J.H."/>
            <person name="Manak J.R."/>
            <person name="Thompson E.M."/>
            <person name="Jaillon O."/>
            <person name="Du Pasquier L."/>
            <person name="Boudinot P."/>
            <person name="Liberles D.A."/>
            <person name="Volff J.N."/>
            <person name="Philippe H."/>
            <person name="Lenhard B."/>
            <person name="Roest Crollius H."/>
            <person name="Wincker P."/>
            <person name="Chourrout D."/>
        </authorList>
    </citation>
    <scope>NUCLEOTIDE SEQUENCE [LARGE SCALE GENOMIC DNA]</scope>
</reference>
<dbReference type="Pfam" id="PF00068">
    <property type="entry name" value="Phospholip_A2_1"/>
    <property type="match status" value="1"/>
</dbReference>
<dbReference type="EMBL" id="FN654280">
    <property type="protein sequence ID" value="CBY30670.1"/>
    <property type="molecule type" value="Genomic_DNA"/>
</dbReference>
<evidence type="ECO:0000256" key="1">
    <source>
        <dbReference type="RuleBase" id="RU003654"/>
    </source>
</evidence>
<dbReference type="InterPro" id="IPR016090">
    <property type="entry name" value="PLA2-like_dom"/>
</dbReference>
<proteinExistence type="inferred from homology"/>
<dbReference type="OrthoDB" id="10419910at2759"/>
<accession>E4X1G1</accession>
<dbReference type="InterPro" id="IPR036444">
    <property type="entry name" value="PLipase_A2_dom_sf"/>
</dbReference>
<gene>
    <name evidence="3" type="ORF">GSOID_T00016097001</name>
    <name evidence="4" type="ORF">GSOID_T00018551001</name>
</gene>